<reference evidence="2 3" key="1">
    <citation type="journal article" date="2012" name="PLoS Genet.">
        <title>Comparative Genomics of Plant-Associated Pseudomonas spp.: Insights into Diversity and Inheritance of Traits Involved in Multitrophic Interactions.</title>
        <authorList>
            <person name="Loper J.E."/>
            <person name="Hassan K.A."/>
            <person name="Mavrodi D.V."/>
            <person name="Davis E.W.II."/>
            <person name="Lim C.K."/>
            <person name="Shaffer B.T."/>
            <person name="Elbourne L.D."/>
            <person name="Stockwell V.O."/>
            <person name="Hartney S.L."/>
            <person name="Breakwell K."/>
            <person name="Henkels M.D."/>
            <person name="Tetu S.G."/>
            <person name="Rangel L.I."/>
            <person name="Kidarsa T.A."/>
            <person name="Wilson N.L."/>
            <person name="van de Mortel J.E."/>
            <person name="Song C."/>
            <person name="Blumhagen R."/>
            <person name="Radune D."/>
            <person name="Hostetler J.B."/>
            <person name="Brinkac L.M."/>
            <person name="Durkin A.S."/>
            <person name="Kluepfel D.A."/>
            <person name="Wechter W.P."/>
            <person name="Anderson A.J."/>
            <person name="Kim Y.C."/>
            <person name="Pierson L.S.III."/>
            <person name="Pierson E.A."/>
            <person name="Lindow S.E."/>
            <person name="Kobayashi D.Y."/>
            <person name="Raaijmakers J.M."/>
            <person name="Weller D.M."/>
            <person name="Thomashow L.S."/>
            <person name="Allen A.E."/>
            <person name="Paulsen I.T."/>
        </authorList>
    </citation>
    <scope>NUCLEOTIDE SEQUENCE [LARGE SCALE GENOMIC DNA]</scope>
    <source>
        <strain evidence="2 3">SS101</strain>
    </source>
</reference>
<feature type="region of interest" description="Disordered" evidence="1">
    <location>
        <begin position="1"/>
        <end position="25"/>
    </location>
</feature>
<name>I4K808_9PSED</name>
<dbReference type="EMBL" id="AHPN01000001">
    <property type="protein sequence ID" value="EIK60848.1"/>
    <property type="molecule type" value="Genomic_DNA"/>
</dbReference>
<comment type="caution">
    <text evidence="2">The sequence shown here is derived from an EMBL/GenBank/DDBJ whole genome shotgun (WGS) entry which is preliminary data.</text>
</comment>
<evidence type="ECO:0000313" key="3">
    <source>
        <dbReference type="Proteomes" id="UP000003213"/>
    </source>
</evidence>
<feature type="compositionally biased region" description="Basic and acidic residues" evidence="1">
    <location>
        <begin position="11"/>
        <end position="25"/>
    </location>
</feature>
<sequence length="113" mass="12071">MTGRLRSRSKAGQDQERLASHREESARYGMTIAEFPTTLEAARGCRQLNMKVLMGAPNVVRGGSHSGNVAAAGLAGEGLLDILSSDYYTASLLQAAFVLPINKMAVIFAAQCR</sequence>
<dbReference type="HOGENOM" id="CLU_2131323_0_0_6"/>
<proteinExistence type="predicted"/>
<evidence type="ECO:0000256" key="1">
    <source>
        <dbReference type="SAM" id="MobiDB-lite"/>
    </source>
</evidence>
<protein>
    <submittedName>
        <fullName evidence="2">Protein PhnM</fullName>
    </submittedName>
</protein>
<accession>I4K808</accession>
<dbReference type="AlphaFoldDB" id="I4K808"/>
<dbReference type="Proteomes" id="UP000003213">
    <property type="component" value="Chromosome"/>
</dbReference>
<evidence type="ECO:0000313" key="2">
    <source>
        <dbReference type="EMBL" id="EIK60848.1"/>
    </source>
</evidence>
<organism evidence="2 3">
    <name type="scientific">Pseudomonas lactis</name>
    <dbReference type="NCBI Taxonomy" id="1615674"/>
    <lineage>
        <taxon>Bacteria</taxon>
        <taxon>Pseudomonadati</taxon>
        <taxon>Pseudomonadota</taxon>
        <taxon>Gammaproteobacteria</taxon>
        <taxon>Pseudomonadales</taxon>
        <taxon>Pseudomonadaceae</taxon>
        <taxon>Pseudomonas</taxon>
    </lineage>
</organism>
<dbReference type="PATRIC" id="fig|1038924.3.peg.1729"/>
<gene>
    <name evidence="2" type="ORF">PflSS101_1770</name>
</gene>